<protein>
    <recommendedName>
        <fullName evidence="2">VOC domain-containing protein</fullName>
    </recommendedName>
</protein>
<dbReference type="InterPro" id="IPR029068">
    <property type="entry name" value="Glyas_Bleomycin-R_OHBP_Dase"/>
</dbReference>
<proteinExistence type="inferred from homology"/>
<dbReference type="SUPFAM" id="SSF54593">
    <property type="entry name" value="Glyoxalase/Bleomycin resistance protein/Dihydroxybiphenyl dioxygenase"/>
    <property type="match status" value="1"/>
</dbReference>
<comment type="similarity">
    <text evidence="1">Belongs to the glyoxalase I family.</text>
</comment>
<sequence length="138" mass="15417">MIQLKTLDHLVLTVASIHKTCDFYSKVLGMNVETFNPPSDPQSTRYALKFGTMKINLHQQGKEFQPCAREPVPGSEDLCFILDEKAQVNSISGVVEFLSSMKVVIEEGPIRRTGANGPINSVYIRDPDQNLIEISTYD</sequence>
<keyword evidence="4" id="KW-1185">Reference proteome</keyword>
<organism evidence="3 4">
    <name type="scientific">[Candida] railenensis</name>
    <dbReference type="NCBI Taxonomy" id="45579"/>
    <lineage>
        <taxon>Eukaryota</taxon>
        <taxon>Fungi</taxon>
        <taxon>Dikarya</taxon>
        <taxon>Ascomycota</taxon>
        <taxon>Saccharomycotina</taxon>
        <taxon>Pichiomycetes</taxon>
        <taxon>Debaryomycetaceae</taxon>
        <taxon>Kurtzmaniella</taxon>
    </lineage>
</organism>
<evidence type="ECO:0000256" key="1">
    <source>
        <dbReference type="ARBA" id="ARBA00010363"/>
    </source>
</evidence>
<reference evidence="3" key="1">
    <citation type="submission" date="2022-03" db="EMBL/GenBank/DDBJ databases">
        <authorList>
            <person name="Legras J.-L."/>
            <person name="Devillers H."/>
            <person name="Grondin C."/>
        </authorList>
    </citation>
    <scope>NUCLEOTIDE SEQUENCE</scope>
    <source>
        <strain evidence="3">CLIB 1423</strain>
    </source>
</reference>
<dbReference type="PROSITE" id="PS51819">
    <property type="entry name" value="VOC"/>
    <property type="match status" value="1"/>
</dbReference>
<dbReference type="Gene3D" id="3.10.180.10">
    <property type="entry name" value="2,3-Dihydroxybiphenyl 1,2-Dioxygenase, domain 1"/>
    <property type="match status" value="1"/>
</dbReference>
<dbReference type="Pfam" id="PF00903">
    <property type="entry name" value="Glyoxalase"/>
    <property type="match status" value="1"/>
</dbReference>
<evidence type="ECO:0000313" key="3">
    <source>
        <dbReference type="EMBL" id="CAH2354307.1"/>
    </source>
</evidence>
<comment type="caution">
    <text evidence="3">The sequence shown here is derived from an EMBL/GenBank/DDBJ whole genome shotgun (WGS) entry which is preliminary data.</text>
</comment>
<dbReference type="PANTHER" id="PTHR21366">
    <property type="entry name" value="GLYOXALASE FAMILY PROTEIN"/>
    <property type="match status" value="1"/>
</dbReference>
<dbReference type="AlphaFoldDB" id="A0A9P0QST9"/>
<dbReference type="EMBL" id="CAKXYY010000015">
    <property type="protein sequence ID" value="CAH2354307.1"/>
    <property type="molecule type" value="Genomic_DNA"/>
</dbReference>
<dbReference type="Proteomes" id="UP000837801">
    <property type="component" value="Unassembled WGS sequence"/>
</dbReference>
<evidence type="ECO:0000259" key="2">
    <source>
        <dbReference type="PROSITE" id="PS51819"/>
    </source>
</evidence>
<name>A0A9P0QST9_9ASCO</name>
<dbReference type="InterPro" id="IPR037523">
    <property type="entry name" value="VOC_core"/>
</dbReference>
<dbReference type="InterPro" id="IPR050383">
    <property type="entry name" value="GlyoxalaseI/FosfomycinResist"/>
</dbReference>
<accession>A0A9P0QST9</accession>
<gene>
    <name evidence="3" type="ORF">CLIB1423_15S03202</name>
</gene>
<dbReference type="PANTHER" id="PTHR21366:SF14">
    <property type="entry name" value="GLYOXALASE DOMAIN-CONTAINING PROTEIN 5"/>
    <property type="match status" value="1"/>
</dbReference>
<feature type="domain" description="VOC" evidence="2">
    <location>
        <begin position="6"/>
        <end position="137"/>
    </location>
</feature>
<evidence type="ECO:0000313" key="4">
    <source>
        <dbReference type="Proteomes" id="UP000837801"/>
    </source>
</evidence>
<dbReference type="CDD" id="cd07253">
    <property type="entry name" value="GLOD5"/>
    <property type="match status" value="1"/>
</dbReference>
<dbReference type="InterPro" id="IPR004360">
    <property type="entry name" value="Glyas_Fos-R_dOase_dom"/>
</dbReference>
<dbReference type="OrthoDB" id="5371818at2759"/>